<dbReference type="SUPFAM" id="SSF56645">
    <property type="entry name" value="Acyl-CoA dehydrogenase NM domain-like"/>
    <property type="match status" value="1"/>
</dbReference>
<comment type="cofactor">
    <cofactor evidence="1 6">
        <name>FAD</name>
        <dbReference type="ChEBI" id="CHEBI:57692"/>
    </cofactor>
</comment>
<reference evidence="11 12" key="1">
    <citation type="journal article" date="2020" name="Microorganisms">
        <title>Osmotic Adaptation and Compatible Solute Biosynthesis of Phototrophic Bacteria as Revealed from Genome Analyses.</title>
        <authorList>
            <person name="Imhoff J.F."/>
            <person name="Rahn T."/>
            <person name="Kunzel S."/>
            <person name="Keller A."/>
            <person name="Neulinger S.C."/>
        </authorList>
    </citation>
    <scope>NUCLEOTIDE SEQUENCE [LARGE SCALE GENOMIC DNA]</scope>
    <source>
        <strain evidence="11 12">DSM 15382</strain>
    </source>
</reference>
<accession>A0ABS1D1C1</accession>
<evidence type="ECO:0000256" key="5">
    <source>
        <dbReference type="ARBA" id="ARBA00023002"/>
    </source>
</evidence>
<organism evidence="11 12">
    <name type="scientific">Paracraurococcus ruber</name>
    <dbReference type="NCBI Taxonomy" id="77675"/>
    <lineage>
        <taxon>Bacteria</taxon>
        <taxon>Pseudomonadati</taxon>
        <taxon>Pseudomonadota</taxon>
        <taxon>Alphaproteobacteria</taxon>
        <taxon>Acetobacterales</taxon>
        <taxon>Roseomonadaceae</taxon>
        <taxon>Paracraurococcus</taxon>
    </lineage>
</organism>
<evidence type="ECO:0000256" key="3">
    <source>
        <dbReference type="ARBA" id="ARBA00022630"/>
    </source>
</evidence>
<feature type="domain" description="Acetyl-CoA dehydrogenase-like C-terminal" evidence="10">
    <location>
        <begin position="451"/>
        <end position="535"/>
    </location>
</feature>
<dbReference type="InterPro" id="IPR009100">
    <property type="entry name" value="AcylCoA_DH/oxidase_NM_dom_sf"/>
</dbReference>
<dbReference type="Proteomes" id="UP000697995">
    <property type="component" value="Unassembled WGS sequence"/>
</dbReference>
<evidence type="ECO:0000259" key="8">
    <source>
        <dbReference type="Pfam" id="PF02770"/>
    </source>
</evidence>
<feature type="domain" description="Acyl-CoA dehydrogenase/oxidase N-terminal" evidence="9">
    <location>
        <begin position="35"/>
        <end position="160"/>
    </location>
</feature>
<dbReference type="InterPro" id="IPR046373">
    <property type="entry name" value="Acyl-CoA_Oxase/DH_mid-dom_sf"/>
</dbReference>
<dbReference type="InterPro" id="IPR036250">
    <property type="entry name" value="AcylCo_DH-like_C"/>
</dbReference>
<dbReference type="InterPro" id="IPR052166">
    <property type="entry name" value="Diverse_Acyl-CoA_DH"/>
</dbReference>
<keyword evidence="4 6" id="KW-0274">FAD</keyword>
<evidence type="ECO:0000256" key="4">
    <source>
        <dbReference type="ARBA" id="ARBA00022827"/>
    </source>
</evidence>
<dbReference type="SUPFAM" id="SSF47203">
    <property type="entry name" value="Acyl-CoA dehydrogenase C-terminal domain-like"/>
    <property type="match status" value="1"/>
</dbReference>
<evidence type="ECO:0000256" key="1">
    <source>
        <dbReference type="ARBA" id="ARBA00001974"/>
    </source>
</evidence>
<name>A0ABS1D1C1_9PROT</name>
<keyword evidence="5 6" id="KW-0560">Oxidoreductase</keyword>
<keyword evidence="12" id="KW-1185">Reference proteome</keyword>
<dbReference type="Gene3D" id="1.10.540.10">
    <property type="entry name" value="Acyl-CoA dehydrogenase/oxidase, N-terminal domain"/>
    <property type="match status" value="1"/>
</dbReference>
<proteinExistence type="inferred from homology"/>
<evidence type="ECO:0000313" key="12">
    <source>
        <dbReference type="Proteomes" id="UP000697995"/>
    </source>
</evidence>
<gene>
    <name evidence="11" type="ORF">CKO45_20550</name>
</gene>
<evidence type="ECO:0000256" key="2">
    <source>
        <dbReference type="ARBA" id="ARBA00009347"/>
    </source>
</evidence>
<evidence type="ECO:0000259" key="7">
    <source>
        <dbReference type="Pfam" id="PF00441"/>
    </source>
</evidence>
<dbReference type="Gene3D" id="1.20.140.10">
    <property type="entry name" value="Butyryl-CoA Dehydrogenase, subunit A, domain 3"/>
    <property type="match status" value="1"/>
</dbReference>
<dbReference type="Gene3D" id="2.40.110.10">
    <property type="entry name" value="Butyryl-CoA Dehydrogenase, subunit A, domain 2"/>
    <property type="match status" value="1"/>
</dbReference>
<evidence type="ECO:0000313" key="11">
    <source>
        <dbReference type="EMBL" id="MBK1660614.1"/>
    </source>
</evidence>
<feature type="domain" description="Acyl-CoA dehydrogenase/oxidase C-terminal" evidence="7">
    <location>
        <begin position="279"/>
        <end position="432"/>
    </location>
</feature>
<evidence type="ECO:0000256" key="6">
    <source>
        <dbReference type="RuleBase" id="RU362125"/>
    </source>
</evidence>
<evidence type="ECO:0000259" key="10">
    <source>
        <dbReference type="Pfam" id="PF12806"/>
    </source>
</evidence>
<dbReference type="InterPro" id="IPR013786">
    <property type="entry name" value="AcylCoA_DH/ox_N"/>
</dbReference>
<dbReference type="Pfam" id="PF02770">
    <property type="entry name" value="Acyl-CoA_dh_M"/>
    <property type="match status" value="1"/>
</dbReference>
<dbReference type="Pfam" id="PF00441">
    <property type="entry name" value="Acyl-CoA_dh_1"/>
    <property type="match status" value="1"/>
</dbReference>
<dbReference type="Pfam" id="PF02771">
    <property type="entry name" value="Acyl-CoA_dh_N"/>
    <property type="match status" value="1"/>
</dbReference>
<dbReference type="InterPro" id="IPR037069">
    <property type="entry name" value="AcylCoA_DH/ox_N_sf"/>
</dbReference>
<feature type="domain" description="Acyl-CoA oxidase/dehydrogenase middle" evidence="8">
    <location>
        <begin position="165"/>
        <end position="266"/>
    </location>
</feature>
<keyword evidence="3 6" id="KW-0285">Flavoprotein</keyword>
<dbReference type="RefSeq" id="WP_200306024.1">
    <property type="nucleotide sequence ID" value="NZ_NRSG01000195.1"/>
</dbReference>
<dbReference type="PANTHER" id="PTHR42803">
    <property type="entry name" value="ACYL-COA DEHYDROGENASE"/>
    <property type="match status" value="1"/>
</dbReference>
<dbReference type="PANTHER" id="PTHR42803:SF1">
    <property type="entry name" value="BROAD-SPECIFICITY LINEAR ACYL-COA DEHYDROGENASE FADE5"/>
    <property type="match status" value="1"/>
</dbReference>
<evidence type="ECO:0000259" key="9">
    <source>
        <dbReference type="Pfam" id="PF02771"/>
    </source>
</evidence>
<dbReference type="InterPro" id="IPR025878">
    <property type="entry name" value="Acyl-CoA_dh-like_C_dom"/>
</dbReference>
<comment type="caution">
    <text evidence="11">The sequence shown here is derived from an EMBL/GenBank/DDBJ whole genome shotgun (WGS) entry which is preliminary data.</text>
</comment>
<dbReference type="Pfam" id="PF12806">
    <property type="entry name" value="Acyl-CoA_dh_C"/>
    <property type="match status" value="1"/>
</dbReference>
<dbReference type="EMBL" id="NRSG01000195">
    <property type="protein sequence ID" value="MBK1660614.1"/>
    <property type="molecule type" value="Genomic_DNA"/>
</dbReference>
<dbReference type="InterPro" id="IPR009075">
    <property type="entry name" value="AcylCo_DH/oxidase_C"/>
</dbReference>
<protein>
    <recommendedName>
        <fullName evidence="13">Acyl-CoA dehydrogenase</fullName>
    </recommendedName>
</protein>
<evidence type="ECO:0008006" key="13">
    <source>
        <dbReference type="Google" id="ProtNLM"/>
    </source>
</evidence>
<dbReference type="InterPro" id="IPR006091">
    <property type="entry name" value="Acyl-CoA_Oxase/DH_mid-dom"/>
</dbReference>
<sequence length="676" mass="70911">MTATTQAEDLVFGLTRVIDLPGLTAAGGAALGAEDIAAILGEAEKFARDLLWPHSQAADREGARLENGVVRTPESYKPAYRAWIEGGWQGLAAPAEVNGVEVGGQELPQALWMAVSEIVTSGDMSFSLCPLLSAGAIEALARFATPAQQAAWLPKLVSGEWTGTMNLTEPQAGSDLSQVRTKAEPDGTGGYRITGQKIYITWGDHDLTENTLHLILARLPDAPPGTRGISLFAAPKVLPDGRRNALRCGGLEKKMGIHASPTCVMLYEGAEAELVGEPNRGLNAMFAMMNAARLGVGVEGVAQGARALALAEAYAAERVQGGQPIARHADVARMLAEIRAITLAGRLLALEAGAALDRHRLLGDAEAEARVALLTPIVKAWCTDRGVDCASLGIQVHGGMGFVEDAGAAQVLRDARIAPIYEGTNGIQALDLVGRKLFRDGGAHMRGLLAEVKAADPRLAEAVAAMTRATDWMLERGLKDADAAQASAAAYLDAAGWTLGGWMLARAAAADARYAPLAGFYLARLLPRAASISATRAAKPKSIPCGGAKAHPVRRSRNASPATGACSVVCKSRLTLPCQSGVGNPLVNSPKLRFIATGNMCGWAFARPGRGDGPVQLGSSMAIAGRTWTVPVASAGRNCAPSGEFRPRRRAAPLPEQAAARICRRLTRPCRIDRPS</sequence>
<comment type="similarity">
    <text evidence="2 6">Belongs to the acyl-CoA dehydrogenase family.</text>
</comment>